<comment type="catalytic activity">
    <reaction evidence="1 11">
        <text>5-(2-hydroxyethyl)-4-methylthiazole + ATP = 4-methyl-5-(2-phosphooxyethyl)-thiazole + ADP + H(+)</text>
        <dbReference type="Rhea" id="RHEA:24212"/>
        <dbReference type="ChEBI" id="CHEBI:15378"/>
        <dbReference type="ChEBI" id="CHEBI:17957"/>
        <dbReference type="ChEBI" id="CHEBI:30616"/>
        <dbReference type="ChEBI" id="CHEBI:58296"/>
        <dbReference type="ChEBI" id="CHEBI:456216"/>
        <dbReference type="EC" id="2.7.1.50"/>
    </reaction>
</comment>
<dbReference type="CDD" id="cd01170">
    <property type="entry name" value="THZ_kinase"/>
    <property type="match status" value="1"/>
</dbReference>
<feature type="binding site" evidence="11">
    <location>
        <position position="118"/>
    </location>
    <ligand>
        <name>ATP</name>
        <dbReference type="ChEBI" id="CHEBI:30616"/>
    </ligand>
</feature>
<evidence type="ECO:0000256" key="8">
    <source>
        <dbReference type="ARBA" id="ARBA00022840"/>
    </source>
</evidence>
<dbReference type="UniPathway" id="UPA00060">
    <property type="reaction ID" value="UER00139"/>
</dbReference>
<gene>
    <name evidence="11" type="primary">thiM</name>
    <name evidence="12" type="ORF">SAMN05421663_106151</name>
</gene>
<evidence type="ECO:0000256" key="1">
    <source>
        <dbReference type="ARBA" id="ARBA00001771"/>
    </source>
</evidence>
<dbReference type="GO" id="GO:0004417">
    <property type="term" value="F:hydroxyethylthiazole kinase activity"/>
    <property type="evidence" value="ECO:0007669"/>
    <property type="project" value="UniProtKB-UniRule"/>
</dbReference>
<evidence type="ECO:0000313" key="13">
    <source>
        <dbReference type="Proteomes" id="UP000198666"/>
    </source>
</evidence>
<dbReference type="Proteomes" id="UP000198666">
    <property type="component" value="Unassembled WGS sequence"/>
</dbReference>
<evidence type="ECO:0000313" key="12">
    <source>
        <dbReference type="EMBL" id="SDD06748.1"/>
    </source>
</evidence>
<dbReference type="PIRSF" id="PIRSF000513">
    <property type="entry name" value="Thz_kinase"/>
    <property type="match status" value="1"/>
</dbReference>
<feature type="binding site" evidence="11">
    <location>
        <position position="163"/>
    </location>
    <ligand>
        <name>ATP</name>
        <dbReference type="ChEBI" id="CHEBI:30616"/>
    </ligand>
</feature>
<evidence type="ECO:0000256" key="5">
    <source>
        <dbReference type="ARBA" id="ARBA00022723"/>
    </source>
</evidence>
<dbReference type="PRINTS" id="PR01099">
    <property type="entry name" value="HYETHTZKNASE"/>
</dbReference>
<keyword evidence="9 11" id="KW-0460">Magnesium</keyword>
<dbReference type="STRING" id="361279.SAMN05421663_106151"/>
<dbReference type="NCBIfam" id="TIGR00694">
    <property type="entry name" value="thiM"/>
    <property type="match status" value="1"/>
</dbReference>
<comment type="similarity">
    <text evidence="11">Belongs to the Thz kinase family.</text>
</comment>
<dbReference type="GO" id="GO:0000287">
    <property type="term" value="F:magnesium ion binding"/>
    <property type="evidence" value="ECO:0007669"/>
    <property type="project" value="UniProtKB-UniRule"/>
</dbReference>
<dbReference type="Pfam" id="PF02110">
    <property type="entry name" value="HK"/>
    <property type="match status" value="1"/>
</dbReference>
<reference evidence="13" key="1">
    <citation type="submission" date="2016-10" db="EMBL/GenBank/DDBJ databases">
        <authorList>
            <person name="Varghese N."/>
            <person name="Submissions S."/>
        </authorList>
    </citation>
    <scope>NUCLEOTIDE SEQUENCE [LARGE SCALE GENOMIC DNA]</scope>
    <source>
        <strain evidence="13">DSM 21620</strain>
    </source>
</reference>
<keyword evidence="6 11" id="KW-0547">Nucleotide-binding</keyword>
<dbReference type="AlphaFoldDB" id="A0A1G6RQD0"/>
<keyword evidence="5 11" id="KW-0479">Metal-binding</keyword>
<proteinExistence type="inferred from homology"/>
<dbReference type="NCBIfam" id="NF006830">
    <property type="entry name" value="PRK09355.1"/>
    <property type="match status" value="1"/>
</dbReference>
<evidence type="ECO:0000256" key="2">
    <source>
        <dbReference type="ARBA" id="ARBA00001946"/>
    </source>
</evidence>
<dbReference type="InterPro" id="IPR029056">
    <property type="entry name" value="Ribokinase-like"/>
</dbReference>
<dbReference type="OrthoDB" id="9778146at2"/>
<comment type="pathway">
    <text evidence="3 11">Cofactor biosynthesis; thiamine diphosphate biosynthesis; 4-methyl-5-(2-phosphoethyl)-thiazole from 5-(2-hydroxyethyl)-4-methylthiazole: step 1/1.</text>
</comment>
<keyword evidence="4 11" id="KW-0808">Transferase</keyword>
<feature type="binding site" evidence="11">
    <location>
        <position position="42"/>
    </location>
    <ligand>
        <name>substrate</name>
    </ligand>
</feature>
<dbReference type="GO" id="GO:0005524">
    <property type="term" value="F:ATP binding"/>
    <property type="evidence" value="ECO:0007669"/>
    <property type="project" value="UniProtKB-UniRule"/>
</dbReference>
<dbReference type="GO" id="GO:0009229">
    <property type="term" value="P:thiamine diphosphate biosynthetic process"/>
    <property type="evidence" value="ECO:0007669"/>
    <property type="project" value="UniProtKB-UniRule"/>
</dbReference>
<keyword evidence="8 11" id="KW-0067">ATP-binding</keyword>
<evidence type="ECO:0000256" key="7">
    <source>
        <dbReference type="ARBA" id="ARBA00022777"/>
    </source>
</evidence>
<organism evidence="12 13">
    <name type="scientific">Terribacillus halophilus</name>
    <dbReference type="NCBI Taxonomy" id="361279"/>
    <lineage>
        <taxon>Bacteria</taxon>
        <taxon>Bacillati</taxon>
        <taxon>Bacillota</taxon>
        <taxon>Bacilli</taxon>
        <taxon>Bacillales</taxon>
        <taxon>Bacillaceae</taxon>
        <taxon>Terribacillus</taxon>
    </lineage>
</organism>
<dbReference type="Gene3D" id="3.40.1190.20">
    <property type="match status" value="1"/>
</dbReference>
<dbReference type="InterPro" id="IPR000417">
    <property type="entry name" value="Hyethyz_kinase"/>
</dbReference>
<evidence type="ECO:0000256" key="11">
    <source>
        <dbReference type="HAMAP-Rule" id="MF_00228"/>
    </source>
</evidence>
<dbReference type="EC" id="2.7.1.50" evidence="11"/>
<dbReference type="RefSeq" id="WP_093727524.1">
    <property type="nucleotide sequence ID" value="NZ_FMZB01000006.1"/>
</dbReference>
<evidence type="ECO:0000256" key="3">
    <source>
        <dbReference type="ARBA" id="ARBA00004868"/>
    </source>
</evidence>
<dbReference type="SUPFAM" id="SSF53613">
    <property type="entry name" value="Ribokinase-like"/>
    <property type="match status" value="1"/>
</dbReference>
<evidence type="ECO:0000256" key="9">
    <source>
        <dbReference type="ARBA" id="ARBA00022842"/>
    </source>
</evidence>
<keyword evidence="7 11" id="KW-0418">Kinase</keyword>
<dbReference type="HAMAP" id="MF_00228">
    <property type="entry name" value="Thz_kinase"/>
    <property type="match status" value="1"/>
</dbReference>
<feature type="binding site" evidence="11">
    <location>
        <position position="190"/>
    </location>
    <ligand>
        <name>substrate</name>
    </ligand>
</feature>
<comment type="cofactor">
    <cofactor evidence="2 11">
        <name>Mg(2+)</name>
        <dbReference type="ChEBI" id="CHEBI:18420"/>
    </cofactor>
</comment>
<evidence type="ECO:0000256" key="6">
    <source>
        <dbReference type="ARBA" id="ARBA00022741"/>
    </source>
</evidence>
<evidence type="ECO:0000256" key="4">
    <source>
        <dbReference type="ARBA" id="ARBA00022679"/>
    </source>
</evidence>
<keyword evidence="10 11" id="KW-0784">Thiamine biosynthesis</keyword>
<sequence length="266" mass="27556">MKYTDAIKEVRAKNPLIHCITNNVVINFTANGLIALGASPVMASAKEEAAQMVQHAQALLINIGTLSIADVEAMILAGKEANRLGIPVIFDPVGVGATTYRTETARRILAEVDITVIRGNAGEIAVLGGTSANIKGVDGSGEGISPSLVQQIARELDSVVIATGKIDILSDGNNTYSIANGHEMLTNITGSGCLLGAVVAAFTGVADDIMEACIGALSFYGIAAEAAAEHTEAPGSFQVAFLDQLYLLGDSASDMEQVDKIEVVVK</sequence>
<keyword evidence="13" id="KW-1185">Reference proteome</keyword>
<comment type="function">
    <text evidence="11">Catalyzes the phosphorylation of the hydroxyl group of 4-methyl-5-beta-hydroxyethylthiazole (THZ).</text>
</comment>
<dbReference type="GO" id="GO:0009228">
    <property type="term" value="P:thiamine biosynthetic process"/>
    <property type="evidence" value="ECO:0007669"/>
    <property type="project" value="UniProtKB-KW"/>
</dbReference>
<dbReference type="EMBL" id="FMZB01000006">
    <property type="protein sequence ID" value="SDD06748.1"/>
    <property type="molecule type" value="Genomic_DNA"/>
</dbReference>
<evidence type="ECO:0000256" key="10">
    <source>
        <dbReference type="ARBA" id="ARBA00022977"/>
    </source>
</evidence>
<protein>
    <recommendedName>
        <fullName evidence="11">Hydroxyethylthiazole kinase</fullName>
        <ecNumber evidence="11">2.7.1.50</ecNumber>
    </recommendedName>
    <alternativeName>
        <fullName evidence="11">4-methyl-5-beta-hydroxyethylthiazole kinase</fullName>
        <shortName evidence="11">TH kinase</shortName>
        <shortName evidence="11">Thz kinase</shortName>
    </alternativeName>
</protein>
<accession>A0A1G6RQD0</accession>
<name>A0A1G6RQD0_9BACI</name>